<evidence type="ECO:0000313" key="2">
    <source>
        <dbReference type="EMBL" id="QCD93631.1"/>
    </source>
</evidence>
<feature type="region of interest" description="Disordered" evidence="1">
    <location>
        <begin position="28"/>
        <end position="59"/>
    </location>
</feature>
<feature type="region of interest" description="Disordered" evidence="1">
    <location>
        <begin position="123"/>
        <end position="172"/>
    </location>
</feature>
<organism evidence="2 3">
    <name type="scientific">Vigna unguiculata</name>
    <name type="common">Cowpea</name>
    <dbReference type="NCBI Taxonomy" id="3917"/>
    <lineage>
        <taxon>Eukaryota</taxon>
        <taxon>Viridiplantae</taxon>
        <taxon>Streptophyta</taxon>
        <taxon>Embryophyta</taxon>
        <taxon>Tracheophyta</taxon>
        <taxon>Spermatophyta</taxon>
        <taxon>Magnoliopsida</taxon>
        <taxon>eudicotyledons</taxon>
        <taxon>Gunneridae</taxon>
        <taxon>Pentapetalae</taxon>
        <taxon>rosids</taxon>
        <taxon>fabids</taxon>
        <taxon>Fabales</taxon>
        <taxon>Fabaceae</taxon>
        <taxon>Papilionoideae</taxon>
        <taxon>50 kb inversion clade</taxon>
        <taxon>NPAAA clade</taxon>
        <taxon>indigoferoid/millettioid clade</taxon>
        <taxon>Phaseoleae</taxon>
        <taxon>Vigna</taxon>
    </lineage>
</organism>
<keyword evidence="3" id="KW-1185">Reference proteome</keyword>
<dbReference type="AlphaFoldDB" id="A0A4D6LZ52"/>
<reference evidence="2 3" key="1">
    <citation type="submission" date="2019-04" db="EMBL/GenBank/DDBJ databases">
        <title>An improved genome assembly and genetic linkage map for asparagus bean, Vigna unguiculata ssp. sesquipedialis.</title>
        <authorList>
            <person name="Xia Q."/>
            <person name="Zhang R."/>
            <person name="Dong Y."/>
        </authorList>
    </citation>
    <scope>NUCLEOTIDE SEQUENCE [LARGE SCALE GENOMIC DNA]</scope>
    <source>
        <tissue evidence="2">Leaf</tissue>
    </source>
</reference>
<protein>
    <submittedName>
        <fullName evidence="2">Uncharacterized protein</fullName>
    </submittedName>
</protein>
<dbReference type="PROSITE" id="PS51257">
    <property type="entry name" value="PROKAR_LIPOPROTEIN"/>
    <property type="match status" value="1"/>
</dbReference>
<evidence type="ECO:0000313" key="3">
    <source>
        <dbReference type="Proteomes" id="UP000501690"/>
    </source>
</evidence>
<sequence>MAAAVRPPSFSPTATACTTSPLQQLLQPFGHHSSRPFSPQRTSHGHYTYYSNNANHHHDGVQQRPMAVEARPLLHEPSTFSTTAVKSFNHQRTTSTQPCPQNLHHKTASKAATIVLHHYAHLNPKRRPSSSHNESDLHAPRTTSSIAGKRTGNSEPPPSWTTTPSAMETQQPSRETYLHYVAETLIWEREGAAMCHTLNGH</sequence>
<gene>
    <name evidence="2" type="ORF">DEO72_LG5g1707</name>
</gene>
<dbReference type="Proteomes" id="UP000501690">
    <property type="component" value="Linkage Group LG5"/>
</dbReference>
<accession>A0A4D6LZ52</accession>
<dbReference type="EMBL" id="CP039349">
    <property type="protein sequence ID" value="QCD93631.1"/>
    <property type="molecule type" value="Genomic_DNA"/>
</dbReference>
<evidence type="ECO:0000256" key="1">
    <source>
        <dbReference type="SAM" id="MobiDB-lite"/>
    </source>
</evidence>
<proteinExistence type="predicted"/>
<name>A0A4D6LZ52_VIGUN</name>